<dbReference type="GO" id="GO:0085020">
    <property type="term" value="P:protein K6-linked ubiquitination"/>
    <property type="evidence" value="ECO:0007669"/>
    <property type="project" value="TreeGrafter"/>
</dbReference>
<dbReference type="PROSITE" id="PS50088">
    <property type="entry name" value="ANK_REPEAT"/>
    <property type="match status" value="3"/>
</dbReference>
<protein>
    <submittedName>
        <fullName evidence="4">Ankyrin repeat domain-containing protein</fullName>
    </submittedName>
</protein>
<name>A0A291E1T1_9ENTR</name>
<dbReference type="Pfam" id="PF00023">
    <property type="entry name" value="Ank"/>
    <property type="match status" value="1"/>
</dbReference>
<dbReference type="PANTHER" id="PTHR24171">
    <property type="entry name" value="ANKYRIN REPEAT DOMAIN-CONTAINING PROTEIN 39-RELATED"/>
    <property type="match status" value="1"/>
</dbReference>
<dbReference type="EMBL" id="CP023525">
    <property type="protein sequence ID" value="ATF94001.1"/>
    <property type="molecule type" value="Genomic_DNA"/>
</dbReference>
<dbReference type="PROSITE" id="PS50297">
    <property type="entry name" value="ANK_REP_REGION"/>
    <property type="match status" value="3"/>
</dbReference>
<evidence type="ECO:0000256" key="1">
    <source>
        <dbReference type="ARBA" id="ARBA00022737"/>
    </source>
</evidence>
<feature type="repeat" description="ANK" evidence="3">
    <location>
        <begin position="34"/>
        <end position="66"/>
    </location>
</feature>
<accession>A0A291E1T1</accession>
<dbReference type="SUPFAM" id="SSF48403">
    <property type="entry name" value="Ankyrin repeat"/>
    <property type="match status" value="1"/>
</dbReference>
<dbReference type="InterPro" id="IPR002110">
    <property type="entry name" value="Ankyrin_rpt"/>
</dbReference>
<organism evidence="4 5">
    <name type="scientific">Cedecea neteri</name>
    <dbReference type="NCBI Taxonomy" id="158822"/>
    <lineage>
        <taxon>Bacteria</taxon>
        <taxon>Pseudomonadati</taxon>
        <taxon>Pseudomonadota</taxon>
        <taxon>Gammaproteobacteria</taxon>
        <taxon>Enterobacterales</taxon>
        <taxon>Enterobacteriaceae</taxon>
        <taxon>Cedecea</taxon>
    </lineage>
</organism>
<dbReference type="Gene3D" id="1.25.40.20">
    <property type="entry name" value="Ankyrin repeat-containing domain"/>
    <property type="match status" value="3"/>
</dbReference>
<dbReference type="GO" id="GO:0004842">
    <property type="term" value="F:ubiquitin-protein transferase activity"/>
    <property type="evidence" value="ECO:0007669"/>
    <property type="project" value="TreeGrafter"/>
</dbReference>
<keyword evidence="2 3" id="KW-0040">ANK repeat</keyword>
<reference evidence="4 5" key="1">
    <citation type="submission" date="2017-09" db="EMBL/GenBank/DDBJ databases">
        <title>FDA dAtabase for Regulatory Grade micrObial Sequences (FDA-ARGOS): Supporting development and validation of Infectious Disease Dx tests.</title>
        <authorList>
            <person name="Minogue T."/>
            <person name="Wolcott M."/>
            <person name="Wasieloski L."/>
            <person name="Aguilar W."/>
            <person name="Moore D."/>
            <person name="Tallon L."/>
            <person name="Sadzewicz L."/>
            <person name="Ott S."/>
            <person name="Zhao X."/>
            <person name="Nagaraj S."/>
            <person name="Vavikolanu K."/>
            <person name="Aluvathingal J."/>
            <person name="Nadendla S."/>
            <person name="Sichtig H."/>
        </authorList>
    </citation>
    <scope>NUCLEOTIDE SEQUENCE [LARGE SCALE GENOMIC DNA]</scope>
    <source>
        <strain evidence="4 5">FDAARGOS_392</strain>
    </source>
</reference>
<dbReference type="InterPro" id="IPR036770">
    <property type="entry name" value="Ankyrin_rpt-contain_sf"/>
</dbReference>
<feature type="repeat" description="ANK" evidence="3">
    <location>
        <begin position="188"/>
        <end position="220"/>
    </location>
</feature>
<dbReference type="Pfam" id="PF12796">
    <property type="entry name" value="Ank_2"/>
    <property type="match status" value="2"/>
</dbReference>
<evidence type="ECO:0000256" key="2">
    <source>
        <dbReference type="ARBA" id="ARBA00023043"/>
    </source>
</evidence>
<gene>
    <name evidence="4" type="ORF">CO704_18775</name>
</gene>
<dbReference type="PANTHER" id="PTHR24171:SF8">
    <property type="entry name" value="BRCA1-ASSOCIATED RING DOMAIN PROTEIN 1"/>
    <property type="match status" value="1"/>
</dbReference>
<dbReference type="RefSeq" id="WP_072279153.1">
    <property type="nucleotide sequence ID" value="NZ_CP023525.1"/>
</dbReference>
<feature type="repeat" description="ANK" evidence="3">
    <location>
        <begin position="259"/>
        <end position="291"/>
    </location>
</feature>
<dbReference type="AlphaFoldDB" id="A0A291E1T1"/>
<evidence type="ECO:0000256" key="3">
    <source>
        <dbReference type="PROSITE-ProRule" id="PRU00023"/>
    </source>
</evidence>
<sequence>MLMPLFQNIIHGNINGVREVLAQGVSVNTLDPLMGNSPLHLAVQGNNTAIANELINAGAFINLQTPQHGVTPLMVAVWHHQPDMVRLLLSLKEINPEISSYFGLKAEQFIGFGSVAVDEFAKAQQQTIRECFAGYAENKQAAVAKLEVFKLLVGRTLSDTQIAQELLAMSPDASQINARWPVDASGNDGHTPLLIAARDGLAETTATLLQLGADQTLGDHYMQAVPLHKAAYQGHAEILRLLAAAPGFDAIKDLQGPNNGYTPLHDAVWHGHRDAAAVLLAAKVNTNIRGYDGRTALDMARTWHYDDIATLIQHTTH</sequence>
<evidence type="ECO:0000313" key="4">
    <source>
        <dbReference type="EMBL" id="ATF94001.1"/>
    </source>
</evidence>
<evidence type="ECO:0000313" key="5">
    <source>
        <dbReference type="Proteomes" id="UP000217979"/>
    </source>
</evidence>
<proteinExistence type="predicted"/>
<keyword evidence="1" id="KW-0677">Repeat</keyword>
<dbReference type="Proteomes" id="UP000217979">
    <property type="component" value="Chromosome"/>
</dbReference>
<dbReference type="SMART" id="SM00248">
    <property type="entry name" value="ANK"/>
    <property type="match status" value="5"/>
</dbReference>